<evidence type="ECO:0000256" key="4">
    <source>
        <dbReference type="ARBA" id="ARBA00022692"/>
    </source>
</evidence>
<evidence type="ECO:0000256" key="2">
    <source>
        <dbReference type="ARBA" id="ARBA00009634"/>
    </source>
</evidence>
<keyword evidence="14" id="KW-1185">Reference proteome</keyword>
<accession>A0A8W8JA79</accession>
<dbReference type="SMR" id="A0A8W8JA79"/>
<feature type="transmembrane region" description="Helical" evidence="11">
    <location>
        <begin position="66"/>
        <end position="89"/>
    </location>
</feature>
<dbReference type="AlphaFoldDB" id="A0A8W8JA79"/>
<dbReference type="Gene3D" id="3.80.10.10">
    <property type="entry name" value="Ribonuclease Inhibitor"/>
    <property type="match status" value="2"/>
</dbReference>
<name>A0A8W8JA79_MAGGI</name>
<dbReference type="SUPFAM" id="SSF52200">
    <property type="entry name" value="Toll/Interleukin receptor TIR domain"/>
    <property type="match status" value="1"/>
</dbReference>
<dbReference type="PANTHER" id="PTHR24365:SF541">
    <property type="entry name" value="PROTEIN TOLL-RELATED"/>
    <property type="match status" value="1"/>
</dbReference>
<evidence type="ECO:0000256" key="1">
    <source>
        <dbReference type="ARBA" id="ARBA00004167"/>
    </source>
</evidence>
<keyword evidence="10" id="KW-0325">Glycoprotein</keyword>
<evidence type="ECO:0000259" key="12">
    <source>
        <dbReference type="PROSITE" id="PS50104"/>
    </source>
</evidence>
<evidence type="ECO:0000256" key="7">
    <source>
        <dbReference type="ARBA" id="ARBA00022989"/>
    </source>
</evidence>
<evidence type="ECO:0000256" key="5">
    <source>
        <dbReference type="ARBA" id="ARBA00022729"/>
    </source>
</evidence>
<dbReference type="GO" id="GO:0005886">
    <property type="term" value="C:plasma membrane"/>
    <property type="evidence" value="ECO:0007669"/>
    <property type="project" value="TreeGrafter"/>
</dbReference>
<evidence type="ECO:0000256" key="3">
    <source>
        <dbReference type="ARBA" id="ARBA00022614"/>
    </source>
</evidence>
<dbReference type="InterPro" id="IPR032675">
    <property type="entry name" value="LRR_dom_sf"/>
</dbReference>
<dbReference type="EnsemblMetazoa" id="G18079.1">
    <property type="protein sequence ID" value="G18079.1:cds"/>
    <property type="gene ID" value="G18079"/>
</dbReference>
<feature type="transmembrane region" description="Helical" evidence="11">
    <location>
        <begin position="535"/>
        <end position="556"/>
    </location>
</feature>
<keyword evidence="6" id="KW-0677">Repeat</keyword>
<dbReference type="InterPro" id="IPR035897">
    <property type="entry name" value="Toll_tir_struct_dom_sf"/>
</dbReference>
<comment type="subcellular location">
    <subcellularLocation>
        <location evidence="1">Membrane</location>
        <topology evidence="1">Single-pass membrane protein</topology>
    </subcellularLocation>
</comment>
<keyword evidence="9" id="KW-0675">Receptor</keyword>
<dbReference type="Proteomes" id="UP000005408">
    <property type="component" value="Unassembled WGS sequence"/>
</dbReference>
<evidence type="ECO:0000256" key="9">
    <source>
        <dbReference type="ARBA" id="ARBA00023170"/>
    </source>
</evidence>
<evidence type="ECO:0000313" key="14">
    <source>
        <dbReference type="Proteomes" id="UP000005408"/>
    </source>
</evidence>
<feature type="domain" description="TIR" evidence="12">
    <location>
        <begin position="587"/>
        <end position="728"/>
    </location>
</feature>
<evidence type="ECO:0000256" key="10">
    <source>
        <dbReference type="ARBA" id="ARBA00023180"/>
    </source>
</evidence>
<dbReference type="Pfam" id="PF13855">
    <property type="entry name" value="LRR_8"/>
    <property type="match status" value="1"/>
</dbReference>
<organism evidence="13 14">
    <name type="scientific">Magallana gigas</name>
    <name type="common">Pacific oyster</name>
    <name type="synonym">Crassostrea gigas</name>
    <dbReference type="NCBI Taxonomy" id="29159"/>
    <lineage>
        <taxon>Eukaryota</taxon>
        <taxon>Metazoa</taxon>
        <taxon>Spiralia</taxon>
        <taxon>Lophotrochozoa</taxon>
        <taxon>Mollusca</taxon>
        <taxon>Bivalvia</taxon>
        <taxon>Autobranchia</taxon>
        <taxon>Pteriomorphia</taxon>
        <taxon>Ostreida</taxon>
        <taxon>Ostreoidea</taxon>
        <taxon>Ostreidae</taxon>
        <taxon>Magallana</taxon>
    </lineage>
</organism>
<dbReference type="PRINTS" id="PR01537">
    <property type="entry name" value="INTRLKN1R1F"/>
</dbReference>
<evidence type="ECO:0000256" key="11">
    <source>
        <dbReference type="SAM" id="Phobius"/>
    </source>
</evidence>
<reference evidence="13" key="1">
    <citation type="submission" date="2022-08" db="UniProtKB">
        <authorList>
            <consortium name="EnsemblMetazoa"/>
        </authorList>
    </citation>
    <scope>IDENTIFICATION</scope>
    <source>
        <strain evidence="13">05x7-T-G4-1.051#20</strain>
    </source>
</reference>
<dbReference type="Pfam" id="PF01582">
    <property type="entry name" value="TIR"/>
    <property type="match status" value="1"/>
</dbReference>
<dbReference type="PANTHER" id="PTHR24365">
    <property type="entry name" value="TOLL-LIKE RECEPTOR"/>
    <property type="match status" value="1"/>
</dbReference>
<dbReference type="GO" id="GO:0007165">
    <property type="term" value="P:signal transduction"/>
    <property type="evidence" value="ECO:0007669"/>
    <property type="project" value="InterPro"/>
</dbReference>
<protein>
    <recommendedName>
        <fullName evidence="12">TIR domain-containing protein</fullName>
    </recommendedName>
</protein>
<keyword evidence="4 11" id="KW-0812">Transmembrane</keyword>
<keyword evidence="5" id="KW-0732">Signal</keyword>
<dbReference type="Gene3D" id="3.40.50.10140">
    <property type="entry name" value="Toll/interleukin-1 receptor homology (TIR) domain"/>
    <property type="match status" value="1"/>
</dbReference>
<proteinExistence type="inferred from homology"/>
<keyword evidence="3" id="KW-0433">Leucine-rich repeat</keyword>
<evidence type="ECO:0000313" key="13">
    <source>
        <dbReference type="EnsemblMetazoa" id="G18079.1:cds"/>
    </source>
</evidence>
<dbReference type="PROSITE" id="PS50104">
    <property type="entry name" value="TIR"/>
    <property type="match status" value="1"/>
</dbReference>
<comment type="similarity">
    <text evidence="2">Belongs to the Toll-like receptor family.</text>
</comment>
<dbReference type="InterPro" id="IPR003591">
    <property type="entry name" value="Leu-rich_rpt_typical-subtyp"/>
</dbReference>
<evidence type="ECO:0000256" key="8">
    <source>
        <dbReference type="ARBA" id="ARBA00023136"/>
    </source>
</evidence>
<keyword evidence="8 11" id="KW-0472">Membrane</keyword>
<sequence length="731" mass="83877">MFVSKRKCRQIASDGTGCLPDTPPSIFSYSLNIEEENALNKIDQNSTNGMTIRSYQIKTMRNIQRWVSILLINSIVVVMTQMCTISHYADDCGNKGLLWNCSGLNISKLPTELPPELENNNVTLDLSFNQISSLTEDIFQHIARYSKVTAIILKYNSITEIAYLAFQKLTSLCSLDLSYAHLERKEIDSEAFSNLDKLQVLQIHGNDFQYSGYPGISLSKIHSLKHLKIDIFHNFSFTKPFENLTKLSQLEFHVLNAFKLTNASFQGLRYSPIHNLTMNFSSFVDCDVPEDLFCSFPYLDNEIEIYFGGDCDVYAALKSLKCLQNQTIIQKLDLRQNKKAIVTDPIILNEKSAKYLVNICVRVLLLGSCHIGYFKAVDIGVGHISENLFKNLRHLVSLDFSQNSLRSLPRSLLKDQRESLLEIILDRNMFTALPDVLIKHEKVQMLSIRYNLISKFSKRDQSLFKSTKNLSFLLEGNPISCSCVNIQSLRWMKDHQNSILDLSTVQCAESKDPIYQLFHDQVWVKFELGCQATDWLIFSLGLLVFTVLTLISIAAIKKYRVHLEYVILRIKNRLKGMPLRISEGDVFLYDVYVSYDEVDYPWILGELYPKLERLGVTAWLTDKDSIPGRPRSEEIVSCVTESRKVMFVVSESFTDKGWFSYAVQMAITHAFHNQRQGSIVVLIKDGVPLERLPDEMKNIWWCIEHIRWPKNDDTCSDEVILSELSNIMKPK</sequence>
<evidence type="ECO:0000256" key="6">
    <source>
        <dbReference type="ARBA" id="ARBA00022737"/>
    </source>
</evidence>
<dbReference type="InterPro" id="IPR001611">
    <property type="entry name" value="Leu-rich_rpt"/>
</dbReference>
<dbReference type="InterPro" id="IPR000157">
    <property type="entry name" value="TIR_dom"/>
</dbReference>
<dbReference type="SUPFAM" id="SSF52058">
    <property type="entry name" value="L domain-like"/>
    <property type="match status" value="1"/>
</dbReference>
<dbReference type="GO" id="GO:0038023">
    <property type="term" value="F:signaling receptor activity"/>
    <property type="evidence" value="ECO:0007669"/>
    <property type="project" value="TreeGrafter"/>
</dbReference>
<keyword evidence="7 11" id="KW-1133">Transmembrane helix</keyword>
<dbReference type="SMART" id="SM00369">
    <property type="entry name" value="LRR_TYP"/>
    <property type="match status" value="4"/>
</dbReference>